<dbReference type="PANTHER" id="PTHR32308">
    <property type="entry name" value="LYASE BETA SUBUNIT, PUTATIVE (AFU_ORTHOLOGUE AFUA_4G13030)-RELATED"/>
    <property type="match status" value="1"/>
</dbReference>
<comment type="caution">
    <text evidence="4">The sequence shown here is derived from an EMBL/GenBank/DDBJ whole genome shotgun (WGS) entry which is preliminary data.</text>
</comment>
<dbReference type="Proteomes" id="UP001597295">
    <property type="component" value="Unassembled WGS sequence"/>
</dbReference>
<keyword evidence="5" id="KW-1185">Reference proteome</keyword>
<dbReference type="PANTHER" id="PTHR32308:SF10">
    <property type="entry name" value="CITRATE LYASE SUBUNIT BETA"/>
    <property type="match status" value="1"/>
</dbReference>
<gene>
    <name evidence="4" type="ORF">ACFSM5_05185</name>
</gene>
<dbReference type="InterPro" id="IPR015813">
    <property type="entry name" value="Pyrv/PenolPyrv_kinase-like_dom"/>
</dbReference>
<name>A0ABW5DMP9_9PROT</name>
<dbReference type="RefSeq" id="WP_379875195.1">
    <property type="nucleotide sequence ID" value="NZ_JBHUIP010000003.1"/>
</dbReference>
<reference evidence="5" key="1">
    <citation type="journal article" date="2019" name="Int. J. Syst. Evol. Microbiol.">
        <title>The Global Catalogue of Microorganisms (GCM) 10K type strain sequencing project: providing services to taxonomists for standard genome sequencing and annotation.</title>
        <authorList>
            <consortium name="The Broad Institute Genomics Platform"/>
            <consortium name="The Broad Institute Genome Sequencing Center for Infectious Disease"/>
            <person name="Wu L."/>
            <person name="Ma J."/>
        </authorList>
    </citation>
    <scope>NUCLEOTIDE SEQUENCE [LARGE SCALE GENOMIC DNA]</scope>
    <source>
        <strain evidence="5">CGMCC 1.19062</strain>
    </source>
</reference>
<comment type="cofactor">
    <cofactor evidence="1">
        <name>Mg(2+)</name>
        <dbReference type="ChEBI" id="CHEBI:18420"/>
    </cofactor>
</comment>
<accession>A0ABW5DMP9</accession>
<evidence type="ECO:0000256" key="3">
    <source>
        <dbReference type="ARBA" id="ARBA00022842"/>
    </source>
</evidence>
<sequence>MFVLLTLGDLDQASLDEALSQDVDAVCLDIEGYATIDRALALLAANADRRKRLFLKINPPGSYRGADDLKAILHASVRPVALVLPHVRAAAELALVDAELELARIDDMTLQPIVERPAVANAPDRLLAAAARTSAVYFNGAELARQLRLRPRWDRLIEMRRRLVEAARSYRLPVIDGPHADLSLPIEVEAGLARDMGFVGKIASSADEAARLRPSQGNNNAIVA</sequence>
<dbReference type="Gene3D" id="3.20.20.60">
    <property type="entry name" value="Phosphoenolpyruvate-binding domains"/>
    <property type="match status" value="1"/>
</dbReference>
<protein>
    <recommendedName>
        <fullName evidence="6">HpcH/HpaI aldolase/citrate lyase domain-containing protein</fullName>
    </recommendedName>
</protein>
<dbReference type="SUPFAM" id="SSF51621">
    <property type="entry name" value="Phosphoenolpyruvate/pyruvate domain"/>
    <property type="match status" value="1"/>
</dbReference>
<evidence type="ECO:0000256" key="2">
    <source>
        <dbReference type="ARBA" id="ARBA00022723"/>
    </source>
</evidence>
<evidence type="ECO:0000313" key="5">
    <source>
        <dbReference type="Proteomes" id="UP001597295"/>
    </source>
</evidence>
<dbReference type="InterPro" id="IPR040442">
    <property type="entry name" value="Pyrv_kinase-like_dom_sf"/>
</dbReference>
<keyword evidence="3" id="KW-0460">Magnesium</keyword>
<evidence type="ECO:0000313" key="4">
    <source>
        <dbReference type="EMBL" id="MFD2262272.1"/>
    </source>
</evidence>
<keyword evidence="2" id="KW-0479">Metal-binding</keyword>
<proteinExistence type="predicted"/>
<evidence type="ECO:0008006" key="6">
    <source>
        <dbReference type="Google" id="ProtNLM"/>
    </source>
</evidence>
<organism evidence="4 5">
    <name type="scientific">Lacibacterium aquatile</name>
    <dbReference type="NCBI Taxonomy" id="1168082"/>
    <lineage>
        <taxon>Bacteria</taxon>
        <taxon>Pseudomonadati</taxon>
        <taxon>Pseudomonadota</taxon>
        <taxon>Alphaproteobacteria</taxon>
        <taxon>Rhodospirillales</taxon>
        <taxon>Rhodospirillaceae</taxon>
    </lineage>
</organism>
<dbReference type="EMBL" id="JBHUIP010000003">
    <property type="protein sequence ID" value="MFD2262272.1"/>
    <property type="molecule type" value="Genomic_DNA"/>
</dbReference>
<evidence type="ECO:0000256" key="1">
    <source>
        <dbReference type="ARBA" id="ARBA00001946"/>
    </source>
</evidence>